<accession>A0AAN8VG08</accession>
<dbReference type="EMBL" id="JBAMMX010000015">
    <property type="protein sequence ID" value="KAK6926923.1"/>
    <property type="molecule type" value="Genomic_DNA"/>
</dbReference>
<feature type="domain" description="Sec23/Sec24 trunk" evidence="2">
    <location>
        <begin position="39"/>
        <end position="114"/>
    </location>
</feature>
<dbReference type="GO" id="GO:0006886">
    <property type="term" value="P:intracellular protein transport"/>
    <property type="evidence" value="ECO:0007669"/>
    <property type="project" value="InterPro"/>
</dbReference>
<keyword evidence="1" id="KW-0963">Cytoplasm</keyword>
<dbReference type="SUPFAM" id="SSF53300">
    <property type="entry name" value="vWA-like"/>
    <property type="match status" value="1"/>
</dbReference>
<comment type="function">
    <text evidence="1">Component of the coat protein complex II (COPII) which promotes the formation of transport vesicles from the endoplasmic reticulum (ER). The coat has two main functions, the physical deformation of the endoplasmic reticulum membrane into vesicles and the selection of cargo molecules.</text>
</comment>
<gene>
    <name evidence="3" type="ORF">RJ641_008642</name>
</gene>
<sequence length="139" mass="15340">MISEVNVPVKLYPQYATLQYSLSNPKSLQSAQPTALSWVFLFVLDMCMIVEELGFVKSALQQAISLLLENALMGFISFGTQVHVHELGFSDMSKVYVFQGSKEISKDHVLEQLGLRVSSGRTSSLAFAKCVQMGLTMLA</sequence>
<dbReference type="PANTHER" id="PTHR11141:SF0">
    <property type="entry name" value="PROTEIN TRANSPORT PROTEIN SEC23"/>
    <property type="match status" value="1"/>
</dbReference>
<keyword evidence="4" id="KW-1185">Reference proteome</keyword>
<dbReference type="GO" id="GO:0090110">
    <property type="term" value="P:COPII-coated vesicle cargo loading"/>
    <property type="evidence" value="ECO:0007669"/>
    <property type="project" value="TreeGrafter"/>
</dbReference>
<name>A0AAN8VG08_9MAGN</name>
<evidence type="ECO:0000259" key="2">
    <source>
        <dbReference type="Pfam" id="PF04811"/>
    </source>
</evidence>
<dbReference type="InterPro" id="IPR036465">
    <property type="entry name" value="vWFA_dom_sf"/>
</dbReference>
<dbReference type="GO" id="GO:0046872">
    <property type="term" value="F:metal ion binding"/>
    <property type="evidence" value="ECO:0007669"/>
    <property type="project" value="UniProtKB-KW"/>
</dbReference>
<dbReference type="AlphaFoldDB" id="A0AAN8VG08"/>
<dbReference type="GO" id="GO:0005096">
    <property type="term" value="F:GTPase activator activity"/>
    <property type="evidence" value="ECO:0007669"/>
    <property type="project" value="TreeGrafter"/>
</dbReference>
<dbReference type="Gene3D" id="3.40.50.410">
    <property type="entry name" value="von Willebrand factor, type A domain"/>
    <property type="match status" value="1"/>
</dbReference>
<keyword evidence="1" id="KW-0813">Transport</keyword>
<dbReference type="InterPro" id="IPR037364">
    <property type="entry name" value="Sec23"/>
</dbReference>
<dbReference type="Proteomes" id="UP001370490">
    <property type="component" value="Unassembled WGS sequence"/>
</dbReference>
<keyword evidence="1" id="KW-0931">ER-Golgi transport</keyword>
<evidence type="ECO:0000313" key="4">
    <source>
        <dbReference type="Proteomes" id="UP001370490"/>
    </source>
</evidence>
<keyword evidence="1" id="KW-0968">Cytoplasmic vesicle</keyword>
<evidence type="ECO:0000256" key="1">
    <source>
        <dbReference type="RuleBase" id="RU365030"/>
    </source>
</evidence>
<dbReference type="PANTHER" id="PTHR11141">
    <property type="entry name" value="PROTEIN TRANSPORT PROTEIN SEC23"/>
    <property type="match status" value="1"/>
</dbReference>
<reference evidence="3 4" key="1">
    <citation type="submission" date="2023-12" db="EMBL/GenBank/DDBJ databases">
        <title>A high-quality genome assembly for Dillenia turbinata (Dilleniales).</title>
        <authorList>
            <person name="Chanderbali A."/>
        </authorList>
    </citation>
    <scope>NUCLEOTIDE SEQUENCE [LARGE SCALE GENOMIC DNA]</scope>
    <source>
        <strain evidence="3">LSX21</strain>
        <tissue evidence="3">Leaf</tissue>
    </source>
</reference>
<comment type="subcellular location">
    <subcellularLocation>
        <location evidence="1">Cytoplasmic vesicle</location>
        <location evidence="1">COPII-coated vesicle membrane</location>
        <topology evidence="1">Peripheral membrane protein</topology>
        <orientation evidence="1">Cytoplasmic side</orientation>
    </subcellularLocation>
    <subcellularLocation>
        <location evidence="1">Endoplasmic reticulum membrane</location>
        <topology evidence="1">Peripheral membrane protein</topology>
        <orientation evidence="1">Cytoplasmic side</orientation>
    </subcellularLocation>
</comment>
<dbReference type="GO" id="GO:0030127">
    <property type="term" value="C:COPII vesicle coat"/>
    <property type="evidence" value="ECO:0007669"/>
    <property type="project" value="InterPro"/>
</dbReference>
<dbReference type="GO" id="GO:0005789">
    <property type="term" value="C:endoplasmic reticulum membrane"/>
    <property type="evidence" value="ECO:0007669"/>
    <property type="project" value="UniProtKB-SubCell"/>
</dbReference>
<dbReference type="Pfam" id="PF04811">
    <property type="entry name" value="Sec23_trunk"/>
    <property type="match status" value="1"/>
</dbReference>
<keyword evidence="1" id="KW-0479">Metal-binding</keyword>
<keyword evidence="1" id="KW-0862">Zinc</keyword>
<dbReference type="InterPro" id="IPR006896">
    <property type="entry name" value="Sec23/24_trunk_dom"/>
</dbReference>
<proteinExistence type="inferred from homology"/>
<dbReference type="GO" id="GO:0070971">
    <property type="term" value="C:endoplasmic reticulum exit site"/>
    <property type="evidence" value="ECO:0007669"/>
    <property type="project" value="TreeGrafter"/>
</dbReference>
<evidence type="ECO:0000313" key="3">
    <source>
        <dbReference type="EMBL" id="KAK6926923.1"/>
    </source>
</evidence>
<keyword evidence="1" id="KW-0256">Endoplasmic reticulum</keyword>
<keyword evidence="1" id="KW-0472">Membrane</keyword>
<protein>
    <recommendedName>
        <fullName evidence="1">Protein transport protein SEC23</fullName>
    </recommendedName>
</protein>
<comment type="caution">
    <text evidence="3">The sequence shown here is derived from an EMBL/GenBank/DDBJ whole genome shotgun (WGS) entry which is preliminary data.</text>
</comment>
<organism evidence="3 4">
    <name type="scientific">Dillenia turbinata</name>
    <dbReference type="NCBI Taxonomy" id="194707"/>
    <lineage>
        <taxon>Eukaryota</taxon>
        <taxon>Viridiplantae</taxon>
        <taxon>Streptophyta</taxon>
        <taxon>Embryophyta</taxon>
        <taxon>Tracheophyta</taxon>
        <taxon>Spermatophyta</taxon>
        <taxon>Magnoliopsida</taxon>
        <taxon>eudicotyledons</taxon>
        <taxon>Gunneridae</taxon>
        <taxon>Pentapetalae</taxon>
        <taxon>Dilleniales</taxon>
        <taxon>Dilleniaceae</taxon>
        <taxon>Dillenia</taxon>
    </lineage>
</organism>
<keyword evidence="1" id="KW-0653">Protein transport</keyword>
<comment type="similarity">
    <text evidence="1">Belongs to the SEC23/SEC24 family. SEC23 subfamily.</text>
</comment>